<dbReference type="InterPro" id="IPR041397">
    <property type="entry name" value="ThiD2"/>
</dbReference>
<keyword evidence="4 9" id="KW-0460">Magnesium</keyword>
<proteinExistence type="inferred from homology"/>
<feature type="binding site" evidence="9">
    <location>
        <position position="223"/>
    </location>
    <ligand>
        <name>Mg(2+)</name>
        <dbReference type="ChEBI" id="CHEBI:18420"/>
    </ligand>
</feature>
<keyword evidence="15" id="KW-1185">Reference proteome</keyword>
<name>A0AAU0UJV9_9FIRM</name>
<evidence type="ECO:0000256" key="6">
    <source>
        <dbReference type="ARBA" id="ARBA00047334"/>
    </source>
</evidence>
<gene>
    <name evidence="9 14" type="primary">thiE</name>
    <name evidence="14" type="ORF">MFMK1_001418</name>
</gene>
<comment type="cofactor">
    <cofactor evidence="9">
        <name>Mg(2+)</name>
        <dbReference type="ChEBI" id="CHEBI:18420"/>
    </cofactor>
    <text evidence="9">Binds 1 Mg(2+) ion per subunit.</text>
</comment>
<evidence type="ECO:0000256" key="10">
    <source>
        <dbReference type="RuleBase" id="RU003826"/>
    </source>
</evidence>
<feature type="binding site" evidence="9">
    <location>
        <position position="203"/>
    </location>
    <ligand>
        <name>4-amino-2-methyl-5-(diphosphooxymethyl)pyrimidine</name>
        <dbReference type="ChEBI" id="CHEBI:57841"/>
    </ligand>
</feature>
<evidence type="ECO:0000256" key="3">
    <source>
        <dbReference type="ARBA" id="ARBA00022723"/>
    </source>
</evidence>
<dbReference type="GO" id="GO:0009228">
    <property type="term" value="P:thiamine biosynthetic process"/>
    <property type="evidence" value="ECO:0007669"/>
    <property type="project" value="UniProtKB-KW"/>
</dbReference>
<dbReference type="EC" id="2.5.1.3" evidence="9"/>
<dbReference type="GO" id="GO:0004789">
    <property type="term" value="F:thiamine-phosphate diphosphorylase activity"/>
    <property type="evidence" value="ECO:0007669"/>
    <property type="project" value="UniProtKB-UniRule"/>
</dbReference>
<dbReference type="InterPro" id="IPR034291">
    <property type="entry name" value="TMP_synthase"/>
</dbReference>
<dbReference type="RefSeq" id="WP_366924441.1">
    <property type="nucleotide sequence ID" value="NZ_CP121694.1"/>
</dbReference>
<dbReference type="InterPro" id="IPR036206">
    <property type="entry name" value="ThiamineP_synth_sf"/>
</dbReference>
<evidence type="ECO:0000256" key="5">
    <source>
        <dbReference type="ARBA" id="ARBA00022977"/>
    </source>
</evidence>
<dbReference type="Pfam" id="PF02581">
    <property type="entry name" value="TMP-TENI"/>
    <property type="match status" value="1"/>
</dbReference>
<evidence type="ECO:0000259" key="12">
    <source>
        <dbReference type="Pfam" id="PF02581"/>
    </source>
</evidence>
<dbReference type="Proteomes" id="UP001329915">
    <property type="component" value="Chromosome"/>
</dbReference>
<evidence type="ECO:0000256" key="7">
    <source>
        <dbReference type="ARBA" id="ARBA00047851"/>
    </source>
</evidence>
<feature type="binding site" evidence="9">
    <location>
        <begin position="171"/>
        <end position="175"/>
    </location>
    <ligand>
        <name>4-amino-2-methyl-5-(diphosphooxymethyl)pyrimidine</name>
        <dbReference type="ChEBI" id="CHEBI:57841"/>
    </ligand>
</feature>
<comment type="function">
    <text evidence="9">Condenses 4-methyl-5-(beta-hydroxyethyl)thiazole monophosphate (THZ-P) and 2-methyl-4-amino-5-hydroxymethyl pyrimidine pyrophosphate (HMP-PP) to form thiamine monophosphate (TMP).</text>
</comment>
<dbReference type="GO" id="GO:0000287">
    <property type="term" value="F:magnesium ion binding"/>
    <property type="evidence" value="ECO:0007669"/>
    <property type="project" value="UniProtKB-UniRule"/>
</dbReference>
<evidence type="ECO:0000256" key="2">
    <source>
        <dbReference type="ARBA" id="ARBA00022679"/>
    </source>
</evidence>
<dbReference type="GO" id="GO:0005737">
    <property type="term" value="C:cytoplasm"/>
    <property type="evidence" value="ECO:0007669"/>
    <property type="project" value="TreeGrafter"/>
</dbReference>
<evidence type="ECO:0000256" key="11">
    <source>
        <dbReference type="RuleBase" id="RU004253"/>
    </source>
</evidence>
<dbReference type="HAMAP" id="MF_00097">
    <property type="entry name" value="TMP_synthase"/>
    <property type="match status" value="1"/>
</dbReference>
<dbReference type="PANTHER" id="PTHR20857">
    <property type="entry name" value="THIAMINE-PHOSPHATE PYROPHOSPHORYLASE"/>
    <property type="match status" value="1"/>
</dbReference>
<dbReference type="PANTHER" id="PTHR20857:SF15">
    <property type="entry name" value="THIAMINE-PHOSPHATE SYNTHASE"/>
    <property type="match status" value="1"/>
</dbReference>
<dbReference type="InterPro" id="IPR022998">
    <property type="entry name" value="ThiamineP_synth_TenI"/>
</dbReference>
<dbReference type="FunFam" id="3.20.20.70:FF:000096">
    <property type="entry name" value="Thiamine-phosphate synthase"/>
    <property type="match status" value="1"/>
</dbReference>
<dbReference type="AlphaFoldDB" id="A0AAU0UJV9"/>
<feature type="binding site" evidence="9">
    <location>
        <position position="241"/>
    </location>
    <ligand>
        <name>4-amino-2-methyl-5-(diphosphooxymethyl)pyrimidine</name>
        <dbReference type="ChEBI" id="CHEBI:57841"/>
    </ligand>
</feature>
<evidence type="ECO:0000313" key="14">
    <source>
        <dbReference type="EMBL" id="WRO21608.1"/>
    </source>
</evidence>
<keyword evidence="5 9" id="KW-0784">Thiamine biosynthesis</keyword>
<feature type="binding site" evidence="9">
    <location>
        <position position="270"/>
    </location>
    <ligand>
        <name>4-amino-2-methyl-5-(diphosphooxymethyl)pyrimidine</name>
        <dbReference type="ChEBI" id="CHEBI:57841"/>
    </ligand>
</feature>
<comment type="catalytic activity">
    <reaction evidence="8 9 10">
        <text>2-[(2R,5Z)-2-carboxy-4-methylthiazol-5(2H)-ylidene]ethyl phosphate + 4-amino-2-methyl-5-(diphosphooxymethyl)pyrimidine + 2 H(+) = thiamine phosphate + CO2 + diphosphate</text>
        <dbReference type="Rhea" id="RHEA:47844"/>
        <dbReference type="ChEBI" id="CHEBI:15378"/>
        <dbReference type="ChEBI" id="CHEBI:16526"/>
        <dbReference type="ChEBI" id="CHEBI:33019"/>
        <dbReference type="ChEBI" id="CHEBI:37575"/>
        <dbReference type="ChEBI" id="CHEBI:57841"/>
        <dbReference type="ChEBI" id="CHEBI:62899"/>
        <dbReference type="EC" id="2.5.1.3"/>
    </reaction>
</comment>
<keyword evidence="3 9" id="KW-0479">Metal-binding</keyword>
<evidence type="ECO:0000256" key="8">
    <source>
        <dbReference type="ARBA" id="ARBA00047883"/>
    </source>
</evidence>
<dbReference type="KEGG" id="dbc:MFMK1_001418"/>
<dbReference type="EMBL" id="CP121694">
    <property type="protein sequence ID" value="WRO21608.1"/>
    <property type="molecule type" value="Genomic_DNA"/>
</dbReference>
<evidence type="ECO:0000256" key="9">
    <source>
        <dbReference type="HAMAP-Rule" id="MF_00097"/>
    </source>
</evidence>
<comment type="catalytic activity">
    <reaction evidence="7 9 10">
        <text>2-(2-carboxy-4-methylthiazol-5-yl)ethyl phosphate + 4-amino-2-methyl-5-(diphosphooxymethyl)pyrimidine + 2 H(+) = thiamine phosphate + CO2 + diphosphate</text>
        <dbReference type="Rhea" id="RHEA:47848"/>
        <dbReference type="ChEBI" id="CHEBI:15378"/>
        <dbReference type="ChEBI" id="CHEBI:16526"/>
        <dbReference type="ChEBI" id="CHEBI:33019"/>
        <dbReference type="ChEBI" id="CHEBI:37575"/>
        <dbReference type="ChEBI" id="CHEBI:57841"/>
        <dbReference type="ChEBI" id="CHEBI:62890"/>
        <dbReference type="EC" id="2.5.1.3"/>
    </reaction>
</comment>
<comment type="catalytic activity">
    <reaction evidence="6 9 10">
        <text>4-methyl-5-(2-phosphooxyethyl)-thiazole + 4-amino-2-methyl-5-(diphosphooxymethyl)pyrimidine + H(+) = thiamine phosphate + diphosphate</text>
        <dbReference type="Rhea" id="RHEA:22328"/>
        <dbReference type="ChEBI" id="CHEBI:15378"/>
        <dbReference type="ChEBI" id="CHEBI:33019"/>
        <dbReference type="ChEBI" id="CHEBI:37575"/>
        <dbReference type="ChEBI" id="CHEBI:57841"/>
        <dbReference type="ChEBI" id="CHEBI:58296"/>
        <dbReference type="EC" id="2.5.1.3"/>
    </reaction>
</comment>
<protein>
    <recommendedName>
        <fullName evidence="9">Thiamine-phosphate synthase</fullName>
        <shortName evidence="9">TP synthase</shortName>
        <shortName evidence="9">TPS</shortName>
        <ecNumber evidence="9">2.5.1.3</ecNumber>
    </recommendedName>
    <alternativeName>
        <fullName evidence="9">Thiamine-phosphate pyrophosphorylase</fullName>
        <shortName evidence="9">TMP pyrophosphorylase</shortName>
        <shortName evidence="9">TMP-PPase</shortName>
    </alternativeName>
</protein>
<feature type="binding site" evidence="9">
    <location>
        <begin position="318"/>
        <end position="319"/>
    </location>
    <ligand>
        <name>2-[(2R,5Z)-2-carboxy-4-methylthiazol-5(2H)-ylidene]ethyl phosphate</name>
        <dbReference type="ChEBI" id="CHEBI:62899"/>
    </ligand>
</feature>
<feature type="domain" description="ThiD2" evidence="13">
    <location>
        <begin position="8"/>
        <end position="130"/>
    </location>
</feature>
<sequence length="339" mass="37548">MCKLNYYRIIDANINRVAEGVRVLEDISRFIIENPDTTNSLRELRHRIRKSFSHPRLANYRNAAGDIGLSVSAATTWDNKGNISDLVTGNFKRIQEGIRSIEEHLKILGYNQQSKVYETLRFSAYQLEKNFPLKRVVFDGIYGITGETFATGKTNVDLAKEMIAAGITVIQYREKEKSKLEKYHQCQTIRRLTLEAGTTFIVNDDLDIALAVTADGIHIGQDDLPLKKVRQIAGNMIIGVSTHNPDQAKAAVSDGADYIGVGPIFSTNTKKNLEKSGGLKYLEWVAENISIPHVAIGGIKEENIAQVKKHGGKCFAIISELAGAHSIEQKVAALHSALE</sequence>
<comment type="similarity">
    <text evidence="9 10">Belongs to the thiamine-phosphate synthase family.</text>
</comment>
<keyword evidence="2 9" id="KW-0808">Transferase</keyword>
<feature type="binding site" evidence="9">
    <location>
        <position position="204"/>
    </location>
    <ligand>
        <name>Mg(2+)</name>
        <dbReference type="ChEBI" id="CHEBI:18420"/>
    </ligand>
</feature>
<feature type="binding site" evidence="9">
    <location>
        <position position="298"/>
    </location>
    <ligand>
        <name>2-[(2R,5Z)-2-carboxy-4-methylthiazol-5(2H)-ylidene]ethyl phosphate</name>
        <dbReference type="ChEBI" id="CHEBI:62899"/>
    </ligand>
</feature>
<feature type="domain" description="Thiamine phosphate synthase/TenI" evidence="12">
    <location>
        <begin position="141"/>
        <end position="320"/>
    </location>
</feature>
<evidence type="ECO:0000256" key="4">
    <source>
        <dbReference type="ARBA" id="ARBA00022842"/>
    </source>
</evidence>
<reference evidence="14 15" key="1">
    <citation type="submission" date="2023-04" db="EMBL/GenBank/DDBJ databases">
        <authorList>
            <person name="Hsu D."/>
        </authorList>
    </citation>
    <scope>NUCLEOTIDE SEQUENCE [LARGE SCALE GENOMIC DNA]</scope>
    <source>
        <strain evidence="14 15">MK1</strain>
    </source>
</reference>
<feature type="binding site" evidence="9">
    <location>
        <begin position="267"/>
        <end position="269"/>
    </location>
    <ligand>
        <name>2-[(2R,5Z)-2-carboxy-4-methylthiazol-5(2H)-ylidene]ethyl phosphate</name>
        <dbReference type="ChEBI" id="CHEBI:62899"/>
    </ligand>
</feature>
<evidence type="ECO:0000259" key="13">
    <source>
        <dbReference type="Pfam" id="PF17792"/>
    </source>
</evidence>
<evidence type="ECO:0000313" key="15">
    <source>
        <dbReference type="Proteomes" id="UP001329915"/>
    </source>
</evidence>
<evidence type="ECO:0000256" key="1">
    <source>
        <dbReference type="ARBA" id="ARBA00005165"/>
    </source>
</evidence>
<dbReference type="GO" id="GO:0009229">
    <property type="term" value="P:thiamine diphosphate biosynthetic process"/>
    <property type="evidence" value="ECO:0007669"/>
    <property type="project" value="UniProtKB-UniRule"/>
</dbReference>
<dbReference type="SUPFAM" id="SSF51391">
    <property type="entry name" value="Thiamin phosphate synthase"/>
    <property type="match status" value="1"/>
</dbReference>
<dbReference type="NCBIfam" id="TIGR00693">
    <property type="entry name" value="thiE"/>
    <property type="match status" value="1"/>
</dbReference>
<dbReference type="InterPro" id="IPR013785">
    <property type="entry name" value="Aldolase_TIM"/>
</dbReference>
<comment type="pathway">
    <text evidence="1 9 11">Cofactor biosynthesis; thiamine diphosphate biosynthesis; thiamine phosphate from 4-amino-2-methyl-5-diphosphomethylpyrimidine and 4-methyl-5-(2-phosphoethyl)-thiazole: step 1/1.</text>
</comment>
<dbReference type="Gene3D" id="3.20.20.70">
    <property type="entry name" value="Aldolase class I"/>
    <property type="match status" value="1"/>
</dbReference>
<dbReference type="Pfam" id="PF17792">
    <property type="entry name" value="ThiD2"/>
    <property type="match status" value="1"/>
</dbReference>
<dbReference type="CDD" id="cd00564">
    <property type="entry name" value="TMP_TenI"/>
    <property type="match status" value="1"/>
</dbReference>
<accession>A0AAU0UJV9</accession>
<organism evidence="14 15">
    <name type="scientific">Metallumcola ferriviriculae</name>
    <dbReference type="NCBI Taxonomy" id="3039180"/>
    <lineage>
        <taxon>Bacteria</taxon>
        <taxon>Bacillati</taxon>
        <taxon>Bacillota</taxon>
        <taxon>Clostridia</taxon>
        <taxon>Neomoorellales</taxon>
        <taxon>Desulfitibacteraceae</taxon>
        <taxon>Metallumcola</taxon>
    </lineage>
</organism>